<feature type="transmembrane region" description="Helical" evidence="7">
    <location>
        <begin position="7"/>
        <end position="28"/>
    </location>
</feature>
<evidence type="ECO:0000256" key="7">
    <source>
        <dbReference type="SAM" id="Phobius"/>
    </source>
</evidence>
<comment type="caution">
    <text evidence="8">The sequence shown here is derived from an EMBL/GenBank/DDBJ whole genome shotgun (WGS) entry which is preliminary data.</text>
</comment>
<keyword evidence="6 7" id="KW-0472">Membrane</keyword>
<evidence type="ECO:0000256" key="1">
    <source>
        <dbReference type="ARBA" id="ARBA00004651"/>
    </source>
</evidence>
<sequence length="190" mass="20547">MIFLYLFIAFFEIGLFGFGGGTTMLSLIQGQTVGHFGWLTMGEFTDLLALSRITPGPIELNSATYCGYTVIHNAGFDNMASILGAFIALLAMILPSLIIIIFAGKILMKYLHTSIGKSILMVLRPTTVGLLAAATLLLFTSDNFSTPDQPWQFGISIFLFLATLIGTGKFKISPVKMIGYSAIAGLLLLY</sequence>
<dbReference type="RefSeq" id="WP_252761073.1">
    <property type="nucleotide sequence ID" value="NZ_JAMXLY010000025.1"/>
</dbReference>
<evidence type="ECO:0000256" key="6">
    <source>
        <dbReference type="ARBA" id="ARBA00023136"/>
    </source>
</evidence>
<evidence type="ECO:0000313" key="9">
    <source>
        <dbReference type="Proteomes" id="UP001204015"/>
    </source>
</evidence>
<dbReference type="EMBL" id="JAMXLY010000025">
    <property type="protein sequence ID" value="MCO6025716.1"/>
    <property type="molecule type" value="Genomic_DNA"/>
</dbReference>
<comment type="subcellular location">
    <subcellularLocation>
        <location evidence="1">Cell membrane</location>
        <topology evidence="1">Multi-pass membrane protein</topology>
    </subcellularLocation>
</comment>
<gene>
    <name evidence="8" type="ORF">NG821_07660</name>
</gene>
<keyword evidence="3" id="KW-1003">Cell membrane</keyword>
<feature type="transmembrane region" description="Helical" evidence="7">
    <location>
        <begin position="151"/>
        <end position="168"/>
    </location>
</feature>
<evidence type="ECO:0000256" key="4">
    <source>
        <dbReference type="ARBA" id="ARBA00022692"/>
    </source>
</evidence>
<evidence type="ECO:0000256" key="5">
    <source>
        <dbReference type="ARBA" id="ARBA00022989"/>
    </source>
</evidence>
<proteinExistence type="inferred from homology"/>
<protein>
    <submittedName>
        <fullName evidence="8">Chromate transporter</fullName>
    </submittedName>
</protein>
<organism evidence="8 9">
    <name type="scientific">Segatella cerevisiae</name>
    <dbReference type="NCBI Taxonomy" id="2053716"/>
    <lineage>
        <taxon>Bacteria</taxon>
        <taxon>Pseudomonadati</taxon>
        <taxon>Bacteroidota</taxon>
        <taxon>Bacteroidia</taxon>
        <taxon>Bacteroidales</taxon>
        <taxon>Prevotellaceae</taxon>
        <taxon>Segatella</taxon>
    </lineage>
</organism>
<dbReference type="InterPro" id="IPR052518">
    <property type="entry name" value="CHR_Transporter"/>
</dbReference>
<keyword evidence="5 7" id="KW-1133">Transmembrane helix</keyword>
<dbReference type="Proteomes" id="UP001204015">
    <property type="component" value="Unassembled WGS sequence"/>
</dbReference>
<dbReference type="PANTHER" id="PTHR43663">
    <property type="entry name" value="CHROMATE TRANSPORT PROTEIN-RELATED"/>
    <property type="match status" value="1"/>
</dbReference>
<dbReference type="PANTHER" id="PTHR43663:SF1">
    <property type="entry name" value="CHROMATE TRANSPORTER"/>
    <property type="match status" value="1"/>
</dbReference>
<name>A0ABT1BXA9_9BACT</name>
<reference evidence="8 9" key="1">
    <citation type="submission" date="2022-06" db="EMBL/GenBank/DDBJ databases">
        <title>A taxonomic note on the genus Prevotella: Description of four novel genera and emended description of the genera Hallella and Xylanibacter.</title>
        <authorList>
            <person name="Hitch T.C.A."/>
        </authorList>
    </citation>
    <scope>NUCLEOTIDE SEQUENCE [LARGE SCALE GENOMIC DNA]</scope>
    <source>
        <strain evidence="8 9">DSM 100619</strain>
    </source>
</reference>
<evidence type="ECO:0000256" key="3">
    <source>
        <dbReference type="ARBA" id="ARBA00022475"/>
    </source>
</evidence>
<dbReference type="Pfam" id="PF02417">
    <property type="entry name" value="Chromate_transp"/>
    <property type="match status" value="1"/>
</dbReference>
<accession>A0ABT1BXA9</accession>
<keyword evidence="4 7" id="KW-0812">Transmembrane</keyword>
<feature type="transmembrane region" description="Helical" evidence="7">
    <location>
        <begin position="119"/>
        <end position="139"/>
    </location>
</feature>
<evidence type="ECO:0000313" key="8">
    <source>
        <dbReference type="EMBL" id="MCO6025716.1"/>
    </source>
</evidence>
<comment type="similarity">
    <text evidence="2">Belongs to the chromate ion transporter (CHR) (TC 2.A.51) family.</text>
</comment>
<feature type="transmembrane region" description="Helical" evidence="7">
    <location>
        <begin position="82"/>
        <end position="107"/>
    </location>
</feature>
<dbReference type="InterPro" id="IPR003370">
    <property type="entry name" value="Chromate_transpt"/>
</dbReference>
<evidence type="ECO:0000256" key="2">
    <source>
        <dbReference type="ARBA" id="ARBA00005262"/>
    </source>
</evidence>
<keyword evidence="9" id="KW-1185">Reference proteome</keyword>